<dbReference type="AlphaFoldDB" id="A0A397IDW9"/>
<evidence type="ECO:0000313" key="2">
    <source>
        <dbReference type="Proteomes" id="UP000266861"/>
    </source>
</evidence>
<accession>A0A397IDW9</accession>
<proteinExistence type="predicted"/>
<protein>
    <submittedName>
        <fullName evidence="1">Uncharacterized protein</fullName>
    </submittedName>
</protein>
<sequence>MPTSQLSKSNDVLVKFRELWWIQENIHSSANREEASLPYLLKRPHETCSRAIDGEIHLKDPEKMLVGLGSVRTRIDGKGKEADGSFAPIDKPEVNSNGLILICPPETEKHLLSAVKDYWLYPGRAHDAIAVKLVRSDTKIKVWNFCTDDRGLSTSFGIISYYLINIKIPFSWNAIQIPSSIPNPLTMDFYYVLRAMKRELRIS</sequence>
<comment type="caution">
    <text evidence="1">The sequence shown here is derived from an EMBL/GenBank/DDBJ whole genome shotgun (WGS) entry which is preliminary data.</text>
</comment>
<keyword evidence="2" id="KW-1185">Reference proteome</keyword>
<organism evidence="1 2">
    <name type="scientific">Diversispora epigaea</name>
    <dbReference type="NCBI Taxonomy" id="1348612"/>
    <lineage>
        <taxon>Eukaryota</taxon>
        <taxon>Fungi</taxon>
        <taxon>Fungi incertae sedis</taxon>
        <taxon>Mucoromycota</taxon>
        <taxon>Glomeromycotina</taxon>
        <taxon>Glomeromycetes</taxon>
        <taxon>Diversisporales</taxon>
        <taxon>Diversisporaceae</taxon>
        <taxon>Diversispora</taxon>
    </lineage>
</organism>
<reference evidence="1 2" key="1">
    <citation type="submission" date="2018-08" db="EMBL/GenBank/DDBJ databases">
        <title>Genome and evolution of the arbuscular mycorrhizal fungus Diversispora epigaea (formerly Glomus versiforme) and its bacterial endosymbionts.</title>
        <authorList>
            <person name="Sun X."/>
            <person name="Fei Z."/>
            <person name="Harrison M."/>
        </authorList>
    </citation>
    <scope>NUCLEOTIDE SEQUENCE [LARGE SCALE GENOMIC DNA]</scope>
    <source>
        <strain evidence="1 2">IT104</strain>
    </source>
</reference>
<dbReference type="OrthoDB" id="2391321at2759"/>
<gene>
    <name evidence="1" type="ORF">Glove_227g133</name>
</gene>
<dbReference type="EMBL" id="PQFF01000210">
    <property type="protein sequence ID" value="RHZ74099.1"/>
    <property type="molecule type" value="Genomic_DNA"/>
</dbReference>
<dbReference type="Proteomes" id="UP000266861">
    <property type="component" value="Unassembled WGS sequence"/>
</dbReference>
<name>A0A397IDW9_9GLOM</name>
<evidence type="ECO:0000313" key="1">
    <source>
        <dbReference type="EMBL" id="RHZ74099.1"/>
    </source>
</evidence>